<feature type="chain" id="PRO_5044231427" evidence="1">
    <location>
        <begin position="42"/>
        <end position="187"/>
    </location>
</feature>
<evidence type="ECO:0000256" key="1">
    <source>
        <dbReference type="SAM" id="SignalP"/>
    </source>
</evidence>
<dbReference type="EMBL" id="CP163439">
    <property type="protein sequence ID" value="XDQ37032.1"/>
    <property type="molecule type" value="Genomic_DNA"/>
</dbReference>
<accession>A0AB39Q1Q9</accession>
<dbReference type="AlphaFoldDB" id="A0AB39Q1Q9"/>
<name>A0AB39Q1Q9_9ACTN</name>
<protein>
    <submittedName>
        <fullName evidence="2">Uncharacterized protein</fullName>
    </submittedName>
</protein>
<keyword evidence="1" id="KW-0732">Signal</keyword>
<sequence>MPLDGSEKRSMKTVTSPLRRAAVPVLAAGLLVTAFATPAAAQTPGSTAFRVFGNVFLSARAGAVNNVTAVVVGGNLRLTDTSGIALGPGCSTRVSATTVECGAAGTVGRLSIGLGDLGDTFDGQSVSVRTVVDAGPGLDTSVRTGGGNDTIGVSDGVAGEQVTCGGGTDVVFRDAGDTIGADCEVRY</sequence>
<feature type="signal peptide" evidence="1">
    <location>
        <begin position="1"/>
        <end position="41"/>
    </location>
</feature>
<dbReference type="RefSeq" id="WP_369171730.1">
    <property type="nucleotide sequence ID" value="NZ_CP163439.1"/>
</dbReference>
<reference evidence="2" key="1">
    <citation type="submission" date="2024-07" db="EMBL/GenBank/DDBJ databases">
        <authorList>
            <person name="Yu S.T."/>
        </authorList>
    </citation>
    <scope>NUCLEOTIDE SEQUENCE</scope>
    <source>
        <strain evidence="2">R28</strain>
    </source>
</reference>
<proteinExistence type="predicted"/>
<evidence type="ECO:0000313" key="2">
    <source>
        <dbReference type="EMBL" id="XDQ37032.1"/>
    </source>
</evidence>
<gene>
    <name evidence="2" type="ORF">AB5J49_28920</name>
</gene>
<organism evidence="2">
    <name type="scientific">Streptomyces sp. R28</name>
    <dbReference type="NCBI Taxonomy" id="3238628"/>
    <lineage>
        <taxon>Bacteria</taxon>
        <taxon>Bacillati</taxon>
        <taxon>Actinomycetota</taxon>
        <taxon>Actinomycetes</taxon>
        <taxon>Kitasatosporales</taxon>
        <taxon>Streptomycetaceae</taxon>
        <taxon>Streptomyces</taxon>
    </lineage>
</organism>